<evidence type="ECO:0008006" key="2">
    <source>
        <dbReference type="Google" id="ProtNLM"/>
    </source>
</evidence>
<dbReference type="Gene3D" id="3.40.960.10">
    <property type="entry name" value="VSR Endonuclease"/>
    <property type="match status" value="1"/>
</dbReference>
<dbReference type="AlphaFoldDB" id="A0A0F9G1I7"/>
<name>A0A0F9G1I7_9ZZZZ</name>
<dbReference type="InterPro" id="IPR011335">
    <property type="entry name" value="Restrct_endonuc-II-like"/>
</dbReference>
<evidence type="ECO:0000313" key="1">
    <source>
        <dbReference type="EMBL" id="KKL92584.1"/>
    </source>
</evidence>
<dbReference type="EMBL" id="LAZR01019424">
    <property type="protein sequence ID" value="KKL92584.1"/>
    <property type="molecule type" value="Genomic_DNA"/>
</dbReference>
<reference evidence="1" key="1">
    <citation type="journal article" date="2015" name="Nature">
        <title>Complex archaea that bridge the gap between prokaryotes and eukaryotes.</title>
        <authorList>
            <person name="Spang A."/>
            <person name="Saw J.H."/>
            <person name="Jorgensen S.L."/>
            <person name="Zaremba-Niedzwiedzka K."/>
            <person name="Martijn J."/>
            <person name="Lind A.E."/>
            <person name="van Eijk R."/>
            <person name="Schleper C."/>
            <person name="Guy L."/>
            <person name="Ettema T.J."/>
        </authorList>
    </citation>
    <scope>NUCLEOTIDE SEQUENCE</scope>
</reference>
<gene>
    <name evidence="1" type="ORF">LCGC14_1883250</name>
</gene>
<accession>A0A0F9G1I7</accession>
<proteinExistence type="predicted"/>
<protein>
    <recommendedName>
        <fullName evidence="2">DUF559 domain-containing protein</fullName>
    </recommendedName>
</protein>
<dbReference type="SUPFAM" id="SSF52980">
    <property type="entry name" value="Restriction endonuclease-like"/>
    <property type="match status" value="1"/>
</dbReference>
<organism evidence="1">
    <name type="scientific">marine sediment metagenome</name>
    <dbReference type="NCBI Taxonomy" id="412755"/>
    <lineage>
        <taxon>unclassified sequences</taxon>
        <taxon>metagenomes</taxon>
        <taxon>ecological metagenomes</taxon>
    </lineage>
</organism>
<sequence length="108" mass="12212">MSDIEAIVFQWLTERGINFRFQSSLGGGHFELGGTVVDFLLVDRSLAWRVHGEYWHRGVSVEGKDFIQKELLAGLGWLVVDIWGGSLRDPDRVNETLTKALLGQEVLR</sequence>
<comment type="caution">
    <text evidence="1">The sequence shown here is derived from an EMBL/GenBank/DDBJ whole genome shotgun (WGS) entry which is preliminary data.</text>
</comment>